<feature type="domain" description="Sulfatase-modifying factor enzyme-like" evidence="1">
    <location>
        <begin position="817"/>
        <end position="1035"/>
    </location>
</feature>
<name>A0A380TKT3_9ZZZZ</name>
<dbReference type="PANTHER" id="PTHR23150">
    <property type="entry name" value="SULFATASE MODIFYING FACTOR 1, 2"/>
    <property type="match status" value="1"/>
</dbReference>
<dbReference type="InterPro" id="IPR051043">
    <property type="entry name" value="Sulfatase_Mod_Factor_Kinase"/>
</dbReference>
<dbReference type="InterPro" id="IPR042095">
    <property type="entry name" value="SUMF_sf"/>
</dbReference>
<evidence type="ECO:0000259" key="1">
    <source>
        <dbReference type="Pfam" id="PF03781"/>
    </source>
</evidence>
<protein>
    <submittedName>
        <fullName evidence="2">Sulphatase-modifying factor protein</fullName>
    </submittedName>
</protein>
<gene>
    <name evidence="2" type="ORF">DF3PB_870010</name>
</gene>
<proteinExistence type="predicted"/>
<dbReference type="EMBL" id="UIDG01000642">
    <property type="protein sequence ID" value="SUS08778.1"/>
    <property type="molecule type" value="Genomic_DNA"/>
</dbReference>
<dbReference type="Gene3D" id="3.40.50.300">
    <property type="entry name" value="P-loop containing nucleotide triphosphate hydrolases"/>
    <property type="match status" value="1"/>
</dbReference>
<dbReference type="InterPro" id="IPR005532">
    <property type="entry name" value="SUMF_dom"/>
</dbReference>
<sequence length="1041" mass="117076">MAAKETDTQRPNVPVVRIFLSSPGDVAEERAFARELIDSELMKRPHLRGRGALELIAWDDPAAPIPMLATETPQESVNAARPRPANCDIVIVLLWSRMGTLLPDRILKPDGTRYLSGTEWEYEDAVKSTRQPRPQVLIYRRTEKLKLDIDDPDFDEKRTQFRAVNDFFDRFRNPDGSLNGGFHEHATAAEFKELLRQHLDEFLHRLLPPAAMGGDSKAPFIQPVIPPAYLEWLQRTCADVSLLGQDIQKGQAITLSQIYVPALTRPVATPEVAARGKARARPEAEEKQAFPLLQRLDGVSLYIVPARGKGRARPAADEKQAVPLLQRMDGGSLYVPAPAGAGKSTFCRWAVLQSIATAPIGHAVPAPDEFAEPEPKSLRGRLPLLVPLRDFGTDMDCGRGGRTWHRGDLEDALATWADRLEGLSAGTVKAHIKAGSAFLLLDGLDEVPVSDTREGHAVFPRELLLSGLADALPEWLQAGNRILLTSRPYGLDEAGLHRLRLPQAPLEPLPRELQDLFVTRWFHTLGRPEKTEDLIATIRQRENLAPLVENPMLLTALCVLHESGGRLPEDRYELYKRIVNNVLFHRFHDEVRQREPARARLEAIALGMHVGDPDSPRQSPVAEISYLEVEQLLRAFAKEDSSYERGRVEPVAQRDELLTRSGLLLPRENYRAAFYHLSVQEYLAAERILRLEDDLWPIFRDRSAVAEWRATLMFLFAGKIAGKSPRWGTDMLQRLLNEQERSAVEANPWPAAFIAEALEMCLAKDYSVPEILKEGFRRLALNAIVDEVAVQARHALGLCLGRVGDPRFPSLRDTRAYVEVPAGTYPYGNKGEKVEIEAPFRLGRYPVTNSQYRVFLEDGGYAKREYWSEAGWAWLQKNGVTEPEYWHDRRWNGPNQPVVGVSFWEAEACCAWAGGRLPTEQEWEAAARGPDGLTYPWGNDWEDGICNSSEASLDVTSTVGLFPRARQRRFGIEDLVGNVWEWCDSLYDADDKNCPDLLVLRGGSYLYGSWGLRASFRFGDVPDFRFDEGYGFRCVLAPPRP</sequence>
<accession>A0A380TKT3</accession>
<dbReference type="InterPro" id="IPR016187">
    <property type="entry name" value="CTDL_fold"/>
</dbReference>
<dbReference type="Pfam" id="PF03781">
    <property type="entry name" value="FGE-sulfatase"/>
    <property type="match status" value="1"/>
</dbReference>
<dbReference type="InterPro" id="IPR027417">
    <property type="entry name" value="P-loop_NTPase"/>
</dbReference>
<dbReference type="SUPFAM" id="SSF56436">
    <property type="entry name" value="C-type lectin-like"/>
    <property type="match status" value="1"/>
</dbReference>
<evidence type="ECO:0000313" key="2">
    <source>
        <dbReference type="EMBL" id="SUS08778.1"/>
    </source>
</evidence>
<reference evidence="2" key="1">
    <citation type="submission" date="2018-07" db="EMBL/GenBank/DDBJ databases">
        <authorList>
            <person name="Quirk P.G."/>
            <person name="Krulwich T.A."/>
        </authorList>
    </citation>
    <scope>NUCLEOTIDE SEQUENCE</scope>
</reference>
<dbReference type="Gene3D" id="3.90.1580.10">
    <property type="entry name" value="paralog of FGE (formylglycine-generating enzyme)"/>
    <property type="match status" value="1"/>
</dbReference>
<organism evidence="2">
    <name type="scientific">metagenome</name>
    <dbReference type="NCBI Taxonomy" id="256318"/>
    <lineage>
        <taxon>unclassified sequences</taxon>
        <taxon>metagenomes</taxon>
    </lineage>
</organism>
<dbReference type="AlphaFoldDB" id="A0A380TKT3"/>